<reference evidence="1" key="1">
    <citation type="submission" date="2018-10" db="EMBL/GenBank/DDBJ databases">
        <title>Population genomic analysis revealed the cold adaptation of white poplar.</title>
        <authorList>
            <person name="Liu Y.-J."/>
        </authorList>
    </citation>
    <scope>NUCLEOTIDE SEQUENCE [LARGE SCALE GENOMIC DNA]</scope>
    <source>
        <strain evidence="1">PAL-ZL1</strain>
    </source>
</reference>
<comment type="caution">
    <text evidence="1">The sequence shown here is derived from an EMBL/GenBank/DDBJ whole genome shotgun (WGS) entry which is preliminary data.</text>
</comment>
<dbReference type="AlphaFoldDB" id="A0A4U5M4Y7"/>
<organism evidence="1">
    <name type="scientific">Populus alba</name>
    <name type="common">White poplar</name>
    <dbReference type="NCBI Taxonomy" id="43335"/>
    <lineage>
        <taxon>Eukaryota</taxon>
        <taxon>Viridiplantae</taxon>
        <taxon>Streptophyta</taxon>
        <taxon>Embryophyta</taxon>
        <taxon>Tracheophyta</taxon>
        <taxon>Spermatophyta</taxon>
        <taxon>Magnoliopsida</taxon>
        <taxon>eudicotyledons</taxon>
        <taxon>Gunneridae</taxon>
        <taxon>Pentapetalae</taxon>
        <taxon>rosids</taxon>
        <taxon>fabids</taxon>
        <taxon>Malpighiales</taxon>
        <taxon>Salicaceae</taxon>
        <taxon>Saliceae</taxon>
        <taxon>Populus</taxon>
    </lineage>
</organism>
<evidence type="ECO:0000313" key="1">
    <source>
        <dbReference type="EMBL" id="TKR63928.1"/>
    </source>
</evidence>
<sequence>MPFGWLKIGEVAGGSWLVAGGGQNRDLWVPLSGCYWRFRFDLGELLIGNEGDRLLLWWVSVVDSAGVRRAGRWFRRKELRETAVEGRRRILCSLVSPVCLAKPKEKK</sequence>
<proteinExistence type="predicted"/>
<dbReference type="EMBL" id="RCHU01001262">
    <property type="protein sequence ID" value="TKR63928.1"/>
    <property type="molecule type" value="Genomic_DNA"/>
</dbReference>
<gene>
    <name evidence="1" type="ORF">D5086_0000320590</name>
</gene>
<protein>
    <submittedName>
        <fullName evidence="1">Uncharacterized protein</fullName>
    </submittedName>
</protein>
<name>A0A4U5M4Y7_POPAL</name>
<accession>A0A4U5M4Y7</accession>